<reference evidence="3" key="1">
    <citation type="submission" date="2018-05" db="EMBL/GenBank/DDBJ databases">
        <title>Genome sequencing of Phenylobacterium sp. HYN0004.</title>
        <authorList>
            <person name="Yi H."/>
            <person name="Baek C."/>
        </authorList>
    </citation>
    <scope>NUCLEOTIDE SEQUENCE [LARGE SCALE GENOMIC DNA]</scope>
    <source>
        <strain evidence="3">HYN0004</strain>
    </source>
</reference>
<feature type="signal peptide" evidence="1">
    <location>
        <begin position="1"/>
        <end position="22"/>
    </location>
</feature>
<dbReference type="Proteomes" id="UP000247763">
    <property type="component" value="Chromosome"/>
</dbReference>
<accession>A0A2Z3HZ24</accession>
<evidence type="ECO:0000256" key="1">
    <source>
        <dbReference type="SAM" id="SignalP"/>
    </source>
</evidence>
<dbReference type="EMBL" id="CP029479">
    <property type="protein sequence ID" value="AWM76818.1"/>
    <property type="molecule type" value="Genomic_DNA"/>
</dbReference>
<keyword evidence="3" id="KW-1185">Reference proteome</keyword>
<keyword evidence="1" id="KW-0732">Signal</keyword>
<name>A0A2Z3HZ24_9CAUL</name>
<protein>
    <submittedName>
        <fullName evidence="2">Uncharacterized protein</fullName>
    </submittedName>
</protein>
<dbReference type="AlphaFoldDB" id="A0A2Z3HZ24"/>
<organism evidence="2 3">
    <name type="scientific">Phenylobacterium parvum</name>
    <dbReference type="NCBI Taxonomy" id="2201350"/>
    <lineage>
        <taxon>Bacteria</taxon>
        <taxon>Pseudomonadati</taxon>
        <taxon>Pseudomonadota</taxon>
        <taxon>Alphaproteobacteria</taxon>
        <taxon>Caulobacterales</taxon>
        <taxon>Caulobacteraceae</taxon>
        <taxon>Phenylobacterium</taxon>
    </lineage>
</organism>
<dbReference type="KEGG" id="phb:HYN04_02995"/>
<evidence type="ECO:0000313" key="3">
    <source>
        <dbReference type="Proteomes" id="UP000247763"/>
    </source>
</evidence>
<evidence type="ECO:0000313" key="2">
    <source>
        <dbReference type="EMBL" id="AWM76818.1"/>
    </source>
</evidence>
<gene>
    <name evidence="2" type="ORF">HYN04_02995</name>
</gene>
<dbReference type="OrthoDB" id="7211154at2"/>
<dbReference type="RefSeq" id="WP_110449387.1">
    <property type="nucleotide sequence ID" value="NZ_CP029479.1"/>
</dbReference>
<feature type="chain" id="PRO_5016414529" evidence="1">
    <location>
        <begin position="23"/>
        <end position="170"/>
    </location>
</feature>
<sequence>MTRRLLLAILAVLLAAKGPALALPRASTATTPIATLERRPETRLVMEAYMPNITKHPAYPRFSGMSLKQLQERDPRITDQTLDRIDAALAAAQAPPSVGTTPIFLLAGSPSTRAVLDSHFPGLVAHPNYPRFRFLSLKELQGFDPRITDAMLAATQSSLDATQAPAAPAP</sequence>
<proteinExistence type="predicted"/>